<dbReference type="PANTHER" id="PTHR11092">
    <property type="entry name" value="SUGAR NUCLEOTIDE EPIMERASE RELATED"/>
    <property type="match status" value="1"/>
</dbReference>
<dbReference type="Proteomes" id="UP000254069">
    <property type="component" value="Unassembled WGS sequence"/>
</dbReference>
<dbReference type="GeneID" id="93808727"/>
<dbReference type="InterPro" id="IPR010099">
    <property type="entry name" value="SDR39U1"/>
</dbReference>
<dbReference type="NCBIfam" id="TIGR01777">
    <property type="entry name" value="yfcH"/>
    <property type="match status" value="1"/>
</dbReference>
<sequence length="299" mass="32972">MNILLTGATGFVGSELAQRLAKRHRLTILSRNPAAAEQKLALAQTRYIDSLQTPGLLEEIDAIINLAGEPIVAKRWSDEQKQRICHSRWDITEQLATLVRNSQKKPQVFLSASAVGFYGRQGPEPIDENATPHDEFSHRVCAQWEQKALAVADLTRVCIFRIGIVLGKDGGALAKMLPAFKLGLGGPIGHGRQGMSWIMREDLLRLIEFLLETEACRGIYNATAPQPVSNRDFSKALGKALHRPACLPAPALALQLAMGEMSTLLTEGQFVLPVHAQADGFEFNYPEINHAMRTLFDKD</sequence>
<dbReference type="InterPro" id="IPR013549">
    <property type="entry name" value="DUF1731"/>
</dbReference>
<organism evidence="2 3">
    <name type="scientific">Shewanella algae</name>
    <dbReference type="NCBI Taxonomy" id="38313"/>
    <lineage>
        <taxon>Bacteria</taxon>
        <taxon>Pseudomonadati</taxon>
        <taxon>Pseudomonadota</taxon>
        <taxon>Gammaproteobacteria</taxon>
        <taxon>Alteromonadales</taxon>
        <taxon>Shewanellaceae</taxon>
        <taxon>Shewanella</taxon>
    </lineage>
</organism>
<evidence type="ECO:0000313" key="3">
    <source>
        <dbReference type="Proteomes" id="UP000254069"/>
    </source>
</evidence>
<gene>
    <name evidence="2" type="ORF">NCTC10738_04399</name>
</gene>
<dbReference type="CDD" id="cd05242">
    <property type="entry name" value="SDR_a8"/>
    <property type="match status" value="1"/>
</dbReference>
<dbReference type="InterPro" id="IPR001509">
    <property type="entry name" value="Epimerase_deHydtase"/>
</dbReference>
<dbReference type="EMBL" id="UGYO01000002">
    <property type="protein sequence ID" value="SUJ12538.1"/>
    <property type="molecule type" value="Genomic_DNA"/>
</dbReference>
<dbReference type="Pfam" id="PF08338">
    <property type="entry name" value="DUF1731"/>
    <property type="match status" value="1"/>
</dbReference>
<dbReference type="Pfam" id="PF01370">
    <property type="entry name" value="Epimerase"/>
    <property type="match status" value="1"/>
</dbReference>
<dbReference type="InterPro" id="IPR036291">
    <property type="entry name" value="NAD(P)-bd_dom_sf"/>
</dbReference>
<proteinExistence type="inferred from homology"/>
<evidence type="ECO:0000256" key="1">
    <source>
        <dbReference type="ARBA" id="ARBA00009353"/>
    </source>
</evidence>
<reference evidence="2 3" key="1">
    <citation type="submission" date="2018-06" db="EMBL/GenBank/DDBJ databases">
        <authorList>
            <consortium name="Pathogen Informatics"/>
            <person name="Doyle S."/>
        </authorList>
    </citation>
    <scope>NUCLEOTIDE SEQUENCE [LARGE SCALE GENOMIC DNA]</scope>
    <source>
        <strain evidence="2 3">NCTC10738</strain>
    </source>
</reference>
<accession>A0A380C698</accession>
<dbReference type="PANTHER" id="PTHR11092:SF0">
    <property type="entry name" value="EPIMERASE FAMILY PROTEIN SDR39U1"/>
    <property type="match status" value="1"/>
</dbReference>
<name>A0A380C698_9GAMM</name>
<protein>
    <submittedName>
        <fullName evidence="2">Epimerase family protein SA0724</fullName>
    </submittedName>
</protein>
<keyword evidence="3" id="KW-1185">Reference proteome</keyword>
<evidence type="ECO:0000313" key="2">
    <source>
        <dbReference type="EMBL" id="SUJ12538.1"/>
    </source>
</evidence>
<dbReference type="SUPFAM" id="SSF51735">
    <property type="entry name" value="NAD(P)-binding Rossmann-fold domains"/>
    <property type="match status" value="1"/>
</dbReference>
<dbReference type="RefSeq" id="WP_025010700.1">
    <property type="nucleotide sequence ID" value="NZ_AP024609.1"/>
</dbReference>
<comment type="similarity">
    <text evidence="1">Belongs to the NAD(P)-dependent epimerase/dehydratase family. SDR39U1 subfamily.</text>
</comment>
<dbReference type="Gene3D" id="3.40.50.720">
    <property type="entry name" value="NAD(P)-binding Rossmann-like Domain"/>
    <property type="match status" value="1"/>
</dbReference>
<dbReference type="AlphaFoldDB" id="A0A380C698"/>